<dbReference type="SMART" id="SM00471">
    <property type="entry name" value="HDc"/>
    <property type="match status" value="1"/>
</dbReference>
<dbReference type="CDD" id="cd00077">
    <property type="entry name" value="HDc"/>
    <property type="match status" value="1"/>
</dbReference>
<sequence length="295" mass="32712">MVLSDSNEKPRETAAETDSLSALVDEAVARARRLFEEVRATKKIPLAELRKELIPIVHEAADGNQAIRLFASLQGKEDYTYRHLVAVGAISNLIGKWMGLGRQELLQLTTAALLHDVGKMAIPPSILNKPDKLTEEEYALMKNHTVLGYELIKETVGASHRQALVALQHHERMDGSGYPFGITGPNIDLFSRIVAVADLFHAMASERVYRHPSPFYEVLSQMGKDAFGTLDPVVTRLFVEKTMSGLIGYPVRLTDGSEGIVLLIHTYDPTRPLVRTEDRFVDLSKDGSVQIAQIL</sequence>
<dbReference type="RefSeq" id="WP_110841033.1">
    <property type="nucleotide sequence ID" value="NZ_QJVJ01000006.1"/>
</dbReference>
<name>A0A2V5K4A3_9BACL</name>
<reference evidence="2 3" key="1">
    <citation type="submission" date="2018-05" db="EMBL/GenBank/DDBJ databases">
        <title>Paenibacillus flagellatus sp. nov., isolated from selenium mineral soil.</title>
        <authorList>
            <person name="Dai X."/>
        </authorList>
    </citation>
    <scope>NUCLEOTIDE SEQUENCE [LARGE SCALE GENOMIC DNA]</scope>
    <source>
        <strain evidence="2 3">DXL2</strain>
    </source>
</reference>
<dbReference type="Proteomes" id="UP000247476">
    <property type="component" value="Unassembled WGS sequence"/>
</dbReference>
<dbReference type="Gene3D" id="1.10.3210.10">
    <property type="entry name" value="Hypothetical protein af1432"/>
    <property type="match status" value="1"/>
</dbReference>
<feature type="domain" description="HD-GYP" evidence="1">
    <location>
        <begin position="58"/>
        <end position="255"/>
    </location>
</feature>
<dbReference type="PROSITE" id="PS51832">
    <property type="entry name" value="HD_GYP"/>
    <property type="match status" value="1"/>
</dbReference>
<proteinExistence type="predicted"/>
<comment type="caution">
    <text evidence="2">The sequence shown here is derived from an EMBL/GenBank/DDBJ whole genome shotgun (WGS) entry which is preliminary data.</text>
</comment>
<gene>
    <name evidence="2" type="ORF">DLM86_16025</name>
</gene>
<keyword evidence="3" id="KW-1185">Reference proteome</keyword>
<dbReference type="AlphaFoldDB" id="A0A2V5K4A3"/>
<protein>
    <submittedName>
        <fullName evidence="2">HD-GYP domain-containing protein</fullName>
    </submittedName>
</protein>
<dbReference type="EMBL" id="QJVJ01000006">
    <property type="protein sequence ID" value="PYI54048.1"/>
    <property type="molecule type" value="Genomic_DNA"/>
</dbReference>
<evidence type="ECO:0000313" key="3">
    <source>
        <dbReference type="Proteomes" id="UP000247476"/>
    </source>
</evidence>
<dbReference type="Pfam" id="PF13487">
    <property type="entry name" value="HD_5"/>
    <property type="match status" value="1"/>
</dbReference>
<accession>A0A2V5K4A3</accession>
<evidence type="ECO:0000259" key="1">
    <source>
        <dbReference type="PROSITE" id="PS51832"/>
    </source>
</evidence>
<dbReference type="PANTHER" id="PTHR43155:SF2">
    <property type="entry name" value="CYCLIC DI-GMP PHOSPHODIESTERASE PA4108"/>
    <property type="match status" value="1"/>
</dbReference>
<dbReference type="OrthoDB" id="9759601at2"/>
<dbReference type="InterPro" id="IPR003607">
    <property type="entry name" value="HD/PDEase_dom"/>
</dbReference>
<dbReference type="PANTHER" id="PTHR43155">
    <property type="entry name" value="CYCLIC DI-GMP PHOSPHODIESTERASE PA4108-RELATED"/>
    <property type="match status" value="1"/>
</dbReference>
<dbReference type="InterPro" id="IPR037522">
    <property type="entry name" value="HD_GYP_dom"/>
</dbReference>
<organism evidence="2 3">
    <name type="scientific">Paenibacillus flagellatus</name>
    <dbReference type="NCBI Taxonomy" id="2211139"/>
    <lineage>
        <taxon>Bacteria</taxon>
        <taxon>Bacillati</taxon>
        <taxon>Bacillota</taxon>
        <taxon>Bacilli</taxon>
        <taxon>Bacillales</taxon>
        <taxon>Paenibacillaceae</taxon>
        <taxon>Paenibacillus</taxon>
    </lineage>
</organism>
<evidence type="ECO:0000313" key="2">
    <source>
        <dbReference type="EMBL" id="PYI54048.1"/>
    </source>
</evidence>
<dbReference type="SUPFAM" id="SSF109604">
    <property type="entry name" value="HD-domain/PDEase-like"/>
    <property type="match status" value="1"/>
</dbReference>